<reference evidence="2" key="2">
    <citation type="submission" date="2021-04" db="EMBL/GenBank/DDBJ databases">
        <authorList>
            <person name="Podell S."/>
        </authorList>
    </citation>
    <scope>NUCLEOTIDE SEQUENCE</scope>
    <source>
        <strain evidence="2">Hildebrandi</strain>
    </source>
</reference>
<accession>A0A9K3L3P8</accession>
<comment type="caution">
    <text evidence="2">The sequence shown here is derived from an EMBL/GenBank/DDBJ whole genome shotgun (WGS) entry which is preliminary data.</text>
</comment>
<keyword evidence="2" id="KW-0808">Transferase</keyword>
<sequence length="420" mass="48653">MVFRKINATLVATMMFLRCVIDDIGINPFKHFWVVDAAEATKKSDSEMLQDVMRWAESHGAFFNPKVETRPIVGDLSGIFAKEPMKEGEIVSKIPWDIIVKPPPGEGRGLCAAIGATLEVLRKDPDEQTPYDKYLSSRPIRFHPMFWSTKGHELLHELIGDLPPDEDDFSPQRFLDHFGCEDFDFEDETVHKALMLVMTRSEGHRMDCLVPFNDLINHKNGHDYTAEPRYEEGEYFAIVTRRDVEAGEEIRNSYNQCEFCLDFSNCPSFELIFVTPHLLDHYGFVEPYPQRWIIPSRRLLFDVMEVDGNDGILNATFAIPPSPLGVQFLHDDIARLKLFAERLISEKPNIPDIEYNTLLEYHQSILRAYELAYEQSKLEVLTDEVWYRHRDYWWEEEVQQGANAAITPSSSFVDPFDEEF</sequence>
<dbReference type="GO" id="GO:0032259">
    <property type="term" value="P:methylation"/>
    <property type="evidence" value="ECO:0007669"/>
    <property type="project" value="UniProtKB-KW"/>
</dbReference>
<keyword evidence="2" id="KW-0489">Methyltransferase</keyword>
<dbReference type="PANTHER" id="PTHR13271">
    <property type="entry name" value="UNCHARACTERIZED PUTATIVE METHYLTRANSFERASE"/>
    <property type="match status" value="1"/>
</dbReference>
<dbReference type="InterPro" id="IPR001214">
    <property type="entry name" value="SET_dom"/>
</dbReference>
<dbReference type="AlphaFoldDB" id="A0A9K3L3P8"/>
<dbReference type="InterPro" id="IPR050600">
    <property type="entry name" value="SETD3_SETD6_MTase"/>
</dbReference>
<dbReference type="PROSITE" id="PS50280">
    <property type="entry name" value="SET"/>
    <property type="match status" value="1"/>
</dbReference>
<dbReference type="Pfam" id="PF00856">
    <property type="entry name" value="SET"/>
    <property type="match status" value="1"/>
</dbReference>
<dbReference type="Proteomes" id="UP000693970">
    <property type="component" value="Unassembled WGS sequence"/>
</dbReference>
<dbReference type="PANTHER" id="PTHR13271:SF143">
    <property type="entry name" value="SET DOMAIN-CONTAINING PROTEIN"/>
    <property type="match status" value="1"/>
</dbReference>
<feature type="domain" description="SET" evidence="1">
    <location>
        <begin position="65"/>
        <end position="255"/>
    </location>
</feature>
<name>A0A9K3L3P8_9STRA</name>
<evidence type="ECO:0000313" key="3">
    <source>
        <dbReference type="Proteomes" id="UP000693970"/>
    </source>
</evidence>
<dbReference type="CDD" id="cd10527">
    <property type="entry name" value="SET_LSMT"/>
    <property type="match status" value="1"/>
</dbReference>
<reference evidence="2" key="1">
    <citation type="journal article" date="2021" name="Sci. Rep.">
        <title>Diploid genomic architecture of Nitzschia inconspicua, an elite biomass production diatom.</title>
        <authorList>
            <person name="Oliver A."/>
            <person name="Podell S."/>
            <person name="Pinowska A."/>
            <person name="Traller J.C."/>
            <person name="Smith S.R."/>
            <person name="McClure R."/>
            <person name="Beliaev A."/>
            <person name="Bohutskyi P."/>
            <person name="Hill E.A."/>
            <person name="Rabines A."/>
            <person name="Zheng H."/>
            <person name="Allen L.Z."/>
            <person name="Kuo A."/>
            <person name="Grigoriev I.V."/>
            <person name="Allen A.E."/>
            <person name="Hazlebeck D."/>
            <person name="Allen E.E."/>
        </authorList>
    </citation>
    <scope>NUCLEOTIDE SEQUENCE</scope>
    <source>
        <strain evidence="2">Hildebrandi</strain>
    </source>
</reference>
<gene>
    <name evidence="2" type="ORF">IV203_004055</name>
</gene>
<keyword evidence="3" id="KW-1185">Reference proteome</keyword>
<organism evidence="2 3">
    <name type="scientific">Nitzschia inconspicua</name>
    <dbReference type="NCBI Taxonomy" id="303405"/>
    <lineage>
        <taxon>Eukaryota</taxon>
        <taxon>Sar</taxon>
        <taxon>Stramenopiles</taxon>
        <taxon>Ochrophyta</taxon>
        <taxon>Bacillariophyta</taxon>
        <taxon>Bacillariophyceae</taxon>
        <taxon>Bacillariophycidae</taxon>
        <taxon>Bacillariales</taxon>
        <taxon>Bacillariaceae</taxon>
        <taxon>Nitzschia</taxon>
    </lineage>
</organism>
<protein>
    <submittedName>
        <fullName evidence="2">SET methyltransferase domain containing protein</fullName>
    </submittedName>
</protein>
<dbReference type="EMBL" id="JAGRRH010000016">
    <property type="protein sequence ID" value="KAG7354699.1"/>
    <property type="molecule type" value="Genomic_DNA"/>
</dbReference>
<proteinExistence type="predicted"/>
<evidence type="ECO:0000259" key="1">
    <source>
        <dbReference type="PROSITE" id="PS50280"/>
    </source>
</evidence>
<dbReference type="OrthoDB" id="44151at2759"/>
<dbReference type="GO" id="GO:0016279">
    <property type="term" value="F:protein-lysine N-methyltransferase activity"/>
    <property type="evidence" value="ECO:0007669"/>
    <property type="project" value="TreeGrafter"/>
</dbReference>
<evidence type="ECO:0000313" key="2">
    <source>
        <dbReference type="EMBL" id="KAG7354699.1"/>
    </source>
</evidence>